<dbReference type="GO" id="GO:0009401">
    <property type="term" value="P:phosphoenolpyruvate-dependent sugar phosphotransferase system"/>
    <property type="evidence" value="ECO:0007669"/>
    <property type="project" value="UniProtKB-KW"/>
</dbReference>
<dbReference type="RefSeq" id="WP_156005638.1">
    <property type="nucleotide sequence ID" value="NZ_CP046276.1"/>
</dbReference>
<accession>A0A6I6CBS9</accession>
<dbReference type="KEGG" id="stab:STABA_v1c01850"/>
<dbReference type="GO" id="GO:0005737">
    <property type="term" value="C:cytoplasm"/>
    <property type="evidence" value="ECO:0007669"/>
    <property type="project" value="UniProtKB-SubCell"/>
</dbReference>
<sequence length="87" mass="9260">MTSFTAKVIDPVGLHARPASVLTKEASKYASDIKIICGEKEGNLKSIMNVMALAVKSGAEVTIQASGEDEKEAITAIEHAMRENSII</sequence>
<dbReference type="InterPro" id="IPR001020">
    <property type="entry name" value="PTS_HPr_His_P_site"/>
</dbReference>
<feature type="domain" description="HPr" evidence="6">
    <location>
        <begin position="1"/>
        <end position="87"/>
    </location>
</feature>
<dbReference type="SUPFAM" id="SSF55594">
    <property type="entry name" value="HPr-like"/>
    <property type="match status" value="1"/>
</dbReference>
<evidence type="ECO:0000256" key="2">
    <source>
        <dbReference type="ARBA" id="ARBA00004496"/>
    </source>
</evidence>
<keyword evidence="8" id="KW-1185">Reference proteome</keyword>
<dbReference type="EMBL" id="CP046276">
    <property type="protein sequence ID" value="QGS51552.1"/>
    <property type="molecule type" value="Genomic_DNA"/>
</dbReference>
<dbReference type="NCBIfam" id="TIGR01003">
    <property type="entry name" value="PTS_HPr_family"/>
    <property type="match status" value="1"/>
</dbReference>
<evidence type="ECO:0000256" key="4">
    <source>
        <dbReference type="ARBA" id="ARBA00022490"/>
    </source>
</evidence>
<evidence type="ECO:0000313" key="7">
    <source>
        <dbReference type="EMBL" id="QGS51552.1"/>
    </source>
</evidence>
<evidence type="ECO:0000313" key="8">
    <source>
        <dbReference type="Proteomes" id="UP000424468"/>
    </source>
</evidence>
<dbReference type="PROSITE" id="PS00369">
    <property type="entry name" value="PTS_HPR_HIS"/>
    <property type="match status" value="1"/>
</dbReference>
<keyword evidence="4" id="KW-0963">Cytoplasm</keyword>
<dbReference type="InterPro" id="IPR050399">
    <property type="entry name" value="HPr"/>
</dbReference>
<comment type="subcellular location">
    <subcellularLocation>
        <location evidence="2">Cytoplasm</location>
    </subcellularLocation>
</comment>
<gene>
    <name evidence="7" type="primary">ptsH</name>
    <name evidence="7" type="ORF">STABA_v1c01850</name>
</gene>
<dbReference type="Gene3D" id="3.30.1340.10">
    <property type="entry name" value="HPr-like"/>
    <property type="match status" value="1"/>
</dbReference>
<reference evidence="7 8" key="1">
    <citation type="submission" date="2019-11" db="EMBL/GenBank/DDBJ databases">
        <title>Complete genome sequence of Spiroplasma tabanidicola TAUS-1 (DSM 22603).</title>
        <authorList>
            <person name="Huang C.-T."/>
            <person name="Lin Y.-C."/>
            <person name="Kuo C.-H."/>
        </authorList>
    </citation>
    <scope>NUCLEOTIDE SEQUENCE [LARGE SCALE GENOMIC DNA]</scope>
    <source>
        <strain evidence="7 8">TAUS-1</strain>
    </source>
</reference>
<evidence type="ECO:0000259" key="6">
    <source>
        <dbReference type="PROSITE" id="PS51350"/>
    </source>
</evidence>
<dbReference type="PANTHER" id="PTHR33705:SF2">
    <property type="entry name" value="PHOSPHOCARRIER PROTEIN NPR"/>
    <property type="match status" value="1"/>
</dbReference>
<dbReference type="PANTHER" id="PTHR33705">
    <property type="entry name" value="PHOSPHOCARRIER PROTEIN HPR"/>
    <property type="match status" value="1"/>
</dbReference>
<evidence type="ECO:0000256" key="5">
    <source>
        <dbReference type="ARBA" id="ARBA00022683"/>
    </source>
</evidence>
<dbReference type="InterPro" id="IPR035895">
    <property type="entry name" value="HPr-like_sf"/>
</dbReference>
<protein>
    <recommendedName>
        <fullName evidence="3">Phosphocarrier protein HPr</fullName>
    </recommendedName>
</protein>
<dbReference type="Proteomes" id="UP000424468">
    <property type="component" value="Chromosome"/>
</dbReference>
<name>A0A6I6CBS9_9MOLU</name>
<dbReference type="Pfam" id="PF00381">
    <property type="entry name" value="PTS-HPr"/>
    <property type="match status" value="1"/>
</dbReference>
<keyword evidence="5" id="KW-0598">Phosphotransferase system</keyword>
<dbReference type="InterPro" id="IPR002114">
    <property type="entry name" value="PTS_HPr_Ser_P_site"/>
</dbReference>
<dbReference type="CDD" id="cd00367">
    <property type="entry name" value="PTS-HPr_like"/>
    <property type="match status" value="1"/>
</dbReference>
<comment type="function">
    <text evidence="1">General (non sugar-specific) component of the phosphoenolpyruvate-dependent sugar phosphotransferase system (sugar PTS). This major carbohydrate active-transport system catalyzes the phosphorylation of incoming sugar substrates concomitantly with their translocation across the cell membrane. The phosphoryl group from phosphoenolpyruvate (PEP) is transferred to the phosphoryl carrier protein HPr by enzyme I. Phospho-HPr then transfers it to the PTS EIIA domain.</text>
</comment>
<evidence type="ECO:0000256" key="1">
    <source>
        <dbReference type="ARBA" id="ARBA00003681"/>
    </source>
</evidence>
<dbReference type="OrthoDB" id="9809047at2"/>
<dbReference type="PROSITE" id="PS51350">
    <property type="entry name" value="PTS_HPR_DOM"/>
    <property type="match status" value="1"/>
</dbReference>
<proteinExistence type="predicted"/>
<dbReference type="InterPro" id="IPR000032">
    <property type="entry name" value="HPr-like"/>
</dbReference>
<evidence type="ECO:0000256" key="3">
    <source>
        <dbReference type="ARBA" id="ARBA00020422"/>
    </source>
</evidence>
<dbReference type="AlphaFoldDB" id="A0A6I6CBS9"/>
<dbReference type="PROSITE" id="PS00589">
    <property type="entry name" value="PTS_HPR_SER"/>
    <property type="match status" value="1"/>
</dbReference>
<dbReference type="PRINTS" id="PR00107">
    <property type="entry name" value="PHOSPHOCPHPR"/>
</dbReference>
<organism evidence="7 8">
    <name type="scientific">Spiroplasma tabanidicola</name>
    <dbReference type="NCBI Taxonomy" id="324079"/>
    <lineage>
        <taxon>Bacteria</taxon>
        <taxon>Bacillati</taxon>
        <taxon>Mycoplasmatota</taxon>
        <taxon>Mollicutes</taxon>
        <taxon>Entomoplasmatales</taxon>
        <taxon>Spiroplasmataceae</taxon>
        <taxon>Spiroplasma</taxon>
    </lineage>
</organism>